<accession>A0ABW9EQC6</accession>
<reference evidence="1 2" key="1">
    <citation type="journal article" date="2024" name="Chem. Sci.">
        <title>Discovery of megapolipeptins by genome mining of a Burkholderiales bacteria collection.</title>
        <authorList>
            <person name="Paulo B.S."/>
            <person name="Recchia M.J.J."/>
            <person name="Lee S."/>
            <person name="Fergusson C.H."/>
            <person name="Romanowski S.B."/>
            <person name="Hernandez A."/>
            <person name="Krull N."/>
            <person name="Liu D.Y."/>
            <person name="Cavanagh H."/>
            <person name="Bos A."/>
            <person name="Gray C.A."/>
            <person name="Murphy B.T."/>
            <person name="Linington R.G."/>
            <person name="Eustaquio A.S."/>
        </authorList>
    </citation>
    <scope>NUCLEOTIDE SEQUENCE [LARGE SCALE GENOMIC DNA]</scope>
    <source>
        <strain evidence="1 2">RL17-350-BIC-E</strain>
    </source>
</reference>
<comment type="caution">
    <text evidence="1">The sequence shown here is derived from an EMBL/GenBank/DDBJ whole genome shotgun (WGS) entry which is preliminary data.</text>
</comment>
<gene>
    <name evidence="1" type="ORF">PQQ73_33715</name>
</gene>
<dbReference type="Proteomes" id="UP001629392">
    <property type="component" value="Unassembled WGS sequence"/>
</dbReference>
<name>A0ABW9EQC6_9BURK</name>
<organism evidence="1 2">
    <name type="scientific">Paraburkholderia strydomiana</name>
    <dbReference type="NCBI Taxonomy" id="1245417"/>
    <lineage>
        <taxon>Bacteria</taxon>
        <taxon>Pseudomonadati</taxon>
        <taxon>Pseudomonadota</taxon>
        <taxon>Betaproteobacteria</taxon>
        <taxon>Burkholderiales</taxon>
        <taxon>Burkholderiaceae</taxon>
        <taxon>Paraburkholderia</taxon>
    </lineage>
</organism>
<dbReference type="EMBL" id="JAQQCL010000042">
    <property type="protein sequence ID" value="MFM0721268.1"/>
    <property type="molecule type" value="Genomic_DNA"/>
</dbReference>
<dbReference type="RefSeq" id="WP_408157292.1">
    <property type="nucleotide sequence ID" value="NZ_JAQQCL010000042.1"/>
</dbReference>
<evidence type="ECO:0008006" key="3">
    <source>
        <dbReference type="Google" id="ProtNLM"/>
    </source>
</evidence>
<protein>
    <recommendedName>
        <fullName evidence="3">HEPN domain-containing protein</fullName>
    </recommendedName>
</protein>
<evidence type="ECO:0000313" key="1">
    <source>
        <dbReference type="EMBL" id="MFM0721268.1"/>
    </source>
</evidence>
<evidence type="ECO:0000313" key="2">
    <source>
        <dbReference type="Proteomes" id="UP001629392"/>
    </source>
</evidence>
<sequence length="167" mass="18521">MANTNLVRPSRDGDQFHYLWAARRCLKLLYADGGLVAVSIEGPSPDEQRNAEPIQAGEELIDIAEYFGSENIDEALLVRYMQLKHSTLHANDPWTASGLEKTIRGFAKRFAELQRAHAQANLAKKLEFWFVTNRPISTDVVEAIADAAACATPRHKANSESSKNLLG</sequence>
<keyword evidence="2" id="KW-1185">Reference proteome</keyword>
<proteinExistence type="predicted"/>